<sequence length="291" mass="32896">MTKHMTDKYHNYSSFYFILKTLISVVFWMFTLIIFSNTTTTDNNVRFTPIIPTIYIHGYGGVFNSTEHMIQAAEKSGAAKKTLIARVAADGKVSYSGTWDFTQKNPIIQVLFENNTAEIPAEAKWLNTIVEHLKSAYAISEFNLVSHSMGGPVTLYWALHERTSSSPTLKKFVPIAGPFDGVIYIDDSPNTNSLASNGKPKIQDDAYRRYYQYRMRFPSETHILNIYGNLEDGTNSDSLVTNVSAQSLAYLLKKHVASYQELMIKGASAQHSQLHNNSEVNRAVIKFLWNR</sequence>
<keyword evidence="3" id="KW-1185">Reference proteome</keyword>
<dbReference type="STRING" id="1423725.FC19_GL001034"/>
<evidence type="ECO:0000313" key="3">
    <source>
        <dbReference type="Proteomes" id="UP000051015"/>
    </source>
</evidence>
<reference evidence="2 3" key="1">
    <citation type="journal article" date="2015" name="Genome Announc.">
        <title>Expanding the biotechnology potential of lactobacilli through comparative genomics of 213 strains and associated genera.</title>
        <authorList>
            <person name="Sun Z."/>
            <person name="Harris H.M."/>
            <person name="McCann A."/>
            <person name="Guo C."/>
            <person name="Argimon S."/>
            <person name="Zhang W."/>
            <person name="Yang X."/>
            <person name="Jeffery I.B."/>
            <person name="Cooney J.C."/>
            <person name="Kagawa T.F."/>
            <person name="Liu W."/>
            <person name="Song Y."/>
            <person name="Salvetti E."/>
            <person name="Wrobel A."/>
            <person name="Rasinkangas P."/>
            <person name="Parkhill J."/>
            <person name="Rea M.C."/>
            <person name="O'Sullivan O."/>
            <person name="Ritari J."/>
            <person name="Douillard F.P."/>
            <person name="Paul Ross R."/>
            <person name="Yang R."/>
            <person name="Briner A.E."/>
            <person name="Felis G.E."/>
            <person name="de Vos W.M."/>
            <person name="Barrangou R."/>
            <person name="Klaenhammer T.R."/>
            <person name="Caufield P.W."/>
            <person name="Cui Y."/>
            <person name="Zhang H."/>
            <person name="O'Toole P.W."/>
        </authorList>
    </citation>
    <scope>NUCLEOTIDE SEQUENCE [LARGE SCALE GENOMIC DNA]</scope>
    <source>
        <strain evidence="2 3">DSM 21051</strain>
    </source>
</reference>
<keyword evidence="1" id="KW-0812">Transmembrane</keyword>
<dbReference type="RefSeq" id="WP_057876042.1">
    <property type="nucleotide sequence ID" value="NZ_AYZD01000016.1"/>
</dbReference>
<dbReference type="Proteomes" id="UP000051015">
    <property type="component" value="Unassembled WGS sequence"/>
</dbReference>
<keyword evidence="1" id="KW-1133">Transmembrane helix</keyword>
<dbReference type="EMBL" id="AYZD01000016">
    <property type="protein sequence ID" value="KRM96223.1"/>
    <property type="molecule type" value="Genomic_DNA"/>
</dbReference>
<dbReference type="InterPro" id="IPR010315">
    <property type="entry name" value="DUF915_hydro-like"/>
</dbReference>
<dbReference type="SUPFAM" id="SSF53474">
    <property type="entry name" value="alpha/beta-Hydrolases"/>
    <property type="match status" value="1"/>
</dbReference>
<keyword evidence="1" id="KW-0472">Membrane</keyword>
<dbReference type="GO" id="GO:0016787">
    <property type="term" value="F:hydrolase activity"/>
    <property type="evidence" value="ECO:0007669"/>
    <property type="project" value="UniProtKB-KW"/>
</dbReference>
<feature type="transmembrane region" description="Helical" evidence="1">
    <location>
        <begin position="12"/>
        <end position="35"/>
    </location>
</feature>
<dbReference type="Gene3D" id="3.40.50.1820">
    <property type="entry name" value="alpha/beta hydrolase"/>
    <property type="match status" value="1"/>
</dbReference>
<dbReference type="Pfam" id="PF06028">
    <property type="entry name" value="DUF915"/>
    <property type="match status" value="1"/>
</dbReference>
<accession>A0A0R2CWG6</accession>
<dbReference type="InterPro" id="IPR029058">
    <property type="entry name" value="AB_hydrolase_fold"/>
</dbReference>
<dbReference type="PATRIC" id="fig|1423725.3.peg.1065"/>
<comment type="caution">
    <text evidence="2">The sequence shown here is derived from an EMBL/GenBank/DDBJ whole genome shotgun (WGS) entry which is preliminary data.</text>
</comment>
<gene>
    <name evidence="2" type="ORF">FC19_GL001034</name>
</gene>
<name>A0A0R2CWG6_9LACO</name>
<proteinExistence type="predicted"/>
<dbReference type="AlphaFoldDB" id="A0A0R2CWG6"/>
<keyword evidence="2" id="KW-0378">Hydrolase</keyword>
<protein>
    <submittedName>
        <fullName evidence="2">Secreted alpha beta hydrolase</fullName>
    </submittedName>
</protein>
<evidence type="ECO:0000256" key="1">
    <source>
        <dbReference type="SAM" id="Phobius"/>
    </source>
</evidence>
<evidence type="ECO:0000313" key="2">
    <source>
        <dbReference type="EMBL" id="KRM96223.1"/>
    </source>
</evidence>
<organism evidence="2 3">
    <name type="scientific">Liquorilactobacillus aquaticus DSM 21051</name>
    <dbReference type="NCBI Taxonomy" id="1423725"/>
    <lineage>
        <taxon>Bacteria</taxon>
        <taxon>Bacillati</taxon>
        <taxon>Bacillota</taxon>
        <taxon>Bacilli</taxon>
        <taxon>Lactobacillales</taxon>
        <taxon>Lactobacillaceae</taxon>
        <taxon>Liquorilactobacillus</taxon>
    </lineage>
</organism>
<dbReference type="OrthoDB" id="503948at2"/>